<protein>
    <submittedName>
        <fullName evidence="1">Uncharacterized protein</fullName>
    </submittedName>
</protein>
<organism evidence="1">
    <name type="scientific">Amphimedon queenslandica</name>
    <name type="common">Sponge</name>
    <dbReference type="NCBI Taxonomy" id="400682"/>
    <lineage>
        <taxon>Eukaryota</taxon>
        <taxon>Metazoa</taxon>
        <taxon>Porifera</taxon>
        <taxon>Demospongiae</taxon>
        <taxon>Heteroscleromorpha</taxon>
        <taxon>Haplosclerida</taxon>
        <taxon>Niphatidae</taxon>
        <taxon>Amphimedon</taxon>
    </lineage>
</organism>
<accession>A0A1X7SDS8</accession>
<reference evidence="1" key="1">
    <citation type="submission" date="2017-05" db="UniProtKB">
        <authorList>
            <consortium name="EnsemblMetazoa"/>
        </authorList>
    </citation>
    <scope>IDENTIFICATION</scope>
</reference>
<evidence type="ECO:0000313" key="1">
    <source>
        <dbReference type="EnsemblMetazoa" id="Aqu2.1.00216_001"/>
    </source>
</evidence>
<dbReference type="InParanoid" id="A0A1X7SDS8"/>
<sequence>MRTLTRALLRNNPNCFCRGLFYKKCSTSKLVLSFLVLQDLPSSEQLLQSSAVQCLGNLETSFRFLFIEDKNCILKVSNIPSHDVNGWQITPLNPLV</sequence>
<name>A0A1X7SDS8_AMPQE</name>
<dbReference type="AlphaFoldDB" id="A0A1X7SDS8"/>
<proteinExistence type="predicted"/>
<dbReference type="EnsemblMetazoa" id="Aqu2.1.00216_001">
    <property type="protein sequence ID" value="Aqu2.1.00216_001"/>
    <property type="gene ID" value="Aqu2.1.00216"/>
</dbReference>